<evidence type="ECO:0000259" key="2">
    <source>
        <dbReference type="Pfam" id="PF07727"/>
    </source>
</evidence>
<accession>W2TGH8</accession>
<keyword evidence="3" id="KW-0695">RNA-directed DNA polymerase</keyword>
<protein>
    <submittedName>
        <fullName evidence="3">Reverse transcriptase</fullName>
    </submittedName>
</protein>
<keyword evidence="3" id="KW-0808">Transferase</keyword>
<feature type="domain" description="Reverse transcriptase Ty1/copia-type" evidence="2">
    <location>
        <begin position="393"/>
        <end position="576"/>
    </location>
</feature>
<evidence type="ECO:0000313" key="3">
    <source>
        <dbReference type="EMBL" id="ETN80132.1"/>
    </source>
</evidence>
<dbReference type="OrthoDB" id="430476at2759"/>
<name>W2TGH8_NECAM</name>
<evidence type="ECO:0000313" key="4">
    <source>
        <dbReference type="Proteomes" id="UP000053676"/>
    </source>
</evidence>
<dbReference type="EMBL" id="KI659203">
    <property type="protein sequence ID" value="ETN80132.1"/>
    <property type="molecule type" value="Genomic_DNA"/>
</dbReference>
<evidence type="ECO:0000256" key="1">
    <source>
        <dbReference type="SAM" id="MobiDB-lite"/>
    </source>
</evidence>
<dbReference type="CDD" id="cd09272">
    <property type="entry name" value="RNase_HI_RT_Ty1"/>
    <property type="match status" value="1"/>
</dbReference>
<dbReference type="Proteomes" id="UP000053676">
    <property type="component" value="Unassembled WGS sequence"/>
</dbReference>
<feature type="region of interest" description="Disordered" evidence="1">
    <location>
        <begin position="109"/>
        <end position="135"/>
    </location>
</feature>
<dbReference type="AlphaFoldDB" id="W2TGH8"/>
<reference evidence="4" key="1">
    <citation type="journal article" date="2014" name="Nat. Genet.">
        <title>Genome of the human hookworm Necator americanus.</title>
        <authorList>
            <person name="Tang Y.T."/>
            <person name="Gao X."/>
            <person name="Rosa B.A."/>
            <person name="Abubucker S."/>
            <person name="Hallsworth-Pepin K."/>
            <person name="Martin J."/>
            <person name="Tyagi R."/>
            <person name="Heizer E."/>
            <person name="Zhang X."/>
            <person name="Bhonagiri-Palsikar V."/>
            <person name="Minx P."/>
            <person name="Warren W.C."/>
            <person name="Wang Q."/>
            <person name="Zhan B."/>
            <person name="Hotez P.J."/>
            <person name="Sternberg P.W."/>
            <person name="Dougall A."/>
            <person name="Gaze S.T."/>
            <person name="Mulvenna J."/>
            <person name="Sotillo J."/>
            <person name="Ranganathan S."/>
            <person name="Rabelo E.M."/>
            <person name="Wilson R.K."/>
            <person name="Felgner P.L."/>
            <person name="Bethony J."/>
            <person name="Hawdon J.M."/>
            <person name="Gasser R.B."/>
            <person name="Loukas A."/>
            <person name="Mitreva M."/>
        </authorList>
    </citation>
    <scope>NUCLEOTIDE SEQUENCE [LARGE SCALE GENOMIC DNA]</scope>
</reference>
<keyword evidence="4" id="KW-1185">Reference proteome</keyword>
<feature type="non-terminal residue" evidence="3">
    <location>
        <position position="792"/>
    </location>
</feature>
<gene>
    <name evidence="3" type="ORF">NECAME_18040</name>
</gene>
<organism evidence="3 4">
    <name type="scientific">Necator americanus</name>
    <name type="common">Human hookworm</name>
    <dbReference type="NCBI Taxonomy" id="51031"/>
    <lineage>
        <taxon>Eukaryota</taxon>
        <taxon>Metazoa</taxon>
        <taxon>Ecdysozoa</taxon>
        <taxon>Nematoda</taxon>
        <taxon>Chromadorea</taxon>
        <taxon>Rhabditida</taxon>
        <taxon>Rhabditina</taxon>
        <taxon>Rhabditomorpha</taxon>
        <taxon>Strongyloidea</taxon>
        <taxon>Ancylostomatidae</taxon>
        <taxon>Bunostominae</taxon>
        <taxon>Necator</taxon>
    </lineage>
</organism>
<dbReference type="Pfam" id="PF14223">
    <property type="entry name" value="Retrotran_gag_2"/>
    <property type="match status" value="1"/>
</dbReference>
<dbReference type="SUPFAM" id="SSF56672">
    <property type="entry name" value="DNA/RNA polymerases"/>
    <property type="match status" value="1"/>
</dbReference>
<dbReference type="OMA" id="GAWYGYF"/>
<dbReference type="KEGG" id="nai:NECAME_18040"/>
<dbReference type="InterPro" id="IPR043502">
    <property type="entry name" value="DNA/RNA_pol_sf"/>
</dbReference>
<proteinExistence type="predicted"/>
<keyword evidence="3" id="KW-0548">Nucleotidyltransferase</keyword>
<dbReference type="PANTHER" id="PTHR11439">
    <property type="entry name" value="GAG-POL-RELATED RETROTRANSPOSON"/>
    <property type="match status" value="1"/>
</dbReference>
<dbReference type="STRING" id="51031.W2TGH8"/>
<dbReference type="Pfam" id="PF07727">
    <property type="entry name" value="RVT_2"/>
    <property type="match status" value="1"/>
</dbReference>
<sequence length="792" mass="89736">MTGSQLDPSIWPYAATNAAFLINRTSVSPHTGKTPYHAVFGMAPNVHDLIAFGTTCYVKAEGQQQKLSPKSTLGTVLGRKEGQEGHYVLLQEGGVTISRNVMEVRGEGVAEGNGMSDDELSFGGNDDEDNPDPSTEFAGYALKKGEETDNPDLTIALNSKEKEEWQAAINAELRNLRDYESLKLYTESMPCEDKSHIFTGRGYHLWAAVAEGRLRERNLFQFVESQIEELDEEDWKEYVAANGPQEFKTKKQYENMKKIAFSVLASMVDWSILEKFPRAMDASALWAALRERYAGVSREDKGLLHMRLCDTHSQSFASLEEYVTEMEGIISRLERAGEKISSETACFYLMRGLDSHKYQAFHHAMGVYDLEDTAFEWLAGRIRALDRTPPTKEVDYNETFAPVCREETIRTLMHVATSKRLIIHQLGIDAAYLNAEIQEKILIELPPLIRNKMYESNETLRLKKALYGLKQAGYAWYHKIKGTLKDQGWTQGKVDPCLFTRGTDNIEYLALYVDDMVVVAPELESIQKIKDELESVFSLKDMGKVQNLLGMSIEDKGDEGYHIVQPKIVKALITEHPETSFRSTPMEKGWMERSQTPTTEEEAKKYQSMIGSLLYLSRKSRPDITYAVCTLARSASNPSQGNMNQLRWLLDYVRYTPDHRLTIRGGETSITAWSDASFAEDGDRKSTSGYVVKVGNDVIIWGSKRQTIVATSTLEAEYIALSECARAATWVKMLLIHDMKRKPEGRVRLYCDNMGAIEVARNPTHHFKSKHIDVKYHHIRDLIESGEIELCY</sequence>
<dbReference type="PANTHER" id="PTHR11439:SF483">
    <property type="entry name" value="PEPTIDE SYNTHASE GLIP-LIKE, PUTATIVE (AFU_ORTHOLOGUE AFUA_3G12920)-RELATED"/>
    <property type="match status" value="1"/>
</dbReference>
<dbReference type="InterPro" id="IPR013103">
    <property type="entry name" value="RVT_2"/>
</dbReference>
<dbReference type="GO" id="GO:0003964">
    <property type="term" value="F:RNA-directed DNA polymerase activity"/>
    <property type="evidence" value="ECO:0007669"/>
    <property type="project" value="UniProtKB-KW"/>
</dbReference>
<feature type="compositionally biased region" description="Acidic residues" evidence="1">
    <location>
        <begin position="116"/>
        <end position="131"/>
    </location>
</feature>